<gene>
    <name evidence="2" type="ORF">KDY119_02040</name>
</gene>
<name>A0A5P9QAS4_9MICO</name>
<evidence type="ECO:0000259" key="1">
    <source>
        <dbReference type="Pfam" id="PF10263"/>
    </source>
</evidence>
<evidence type="ECO:0000313" key="3">
    <source>
        <dbReference type="Proteomes" id="UP000326702"/>
    </source>
</evidence>
<reference evidence="2 3" key="1">
    <citation type="submission" date="2019-10" db="EMBL/GenBank/DDBJ databases">
        <title>Genome sequence of Luteimicrobium xylanilyticum HY-24.</title>
        <authorList>
            <person name="Kim D.Y."/>
            <person name="Park H.-Y."/>
        </authorList>
    </citation>
    <scope>NUCLEOTIDE SEQUENCE [LARGE SCALE GENOMIC DNA]</scope>
    <source>
        <strain evidence="2 3">HY-24</strain>
    </source>
</reference>
<keyword evidence="3" id="KW-1185">Reference proteome</keyword>
<proteinExistence type="predicted"/>
<protein>
    <recommendedName>
        <fullName evidence="1">SprT-like domain-containing protein</fullName>
    </recommendedName>
</protein>
<dbReference type="AlphaFoldDB" id="A0A5P9QAS4"/>
<dbReference type="Pfam" id="PF10263">
    <property type="entry name" value="SprT-like"/>
    <property type="match status" value="1"/>
</dbReference>
<sequence>MGKARSGSSVPDVLEAIRAQARTIMDAHGLTDWTFVFDRAVRRAGVTRFDRKVISLSAPLMRTYTEAGAHDQVRETILHEVAHALAGPRHNHDATWRAIARRIGSTGLRTVAPDAPTIETDWVGTCPAGHTMTRHRRPSGIGSCSRCSPRFDDRYLLTWTYRGTQLADVGTRVRVTAPGRWTGAVGTVHRVAQTRYHVVVSGAGRLLTVPFEHAEPV</sequence>
<dbReference type="KEGG" id="lxl:KDY119_02040"/>
<dbReference type="GO" id="GO:0006950">
    <property type="term" value="P:response to stress"/>
    <property type="evidence" value="ECO:0007669"/>
    <property type="project" value="UniProtKB-ARBA"/>
</dbReference>
<organism evidence="2 3">
    <name type="scientific">Luteimicrobium xylanilyticum</name>
    <dbReference type="NCBI Taxonomy" id="1133546"/>
    <lineage>
        <taxon>Bacteria</taxon>
        <taxon>Bacillati</taxon>
        <taxon>Actinomycetota</taxon>
        <taxon>Actinomycetes</taxon>
        <taxon>Micrococcales</taxon>
        <taxon>Luteimicrobium</taxon>
    </lineage>
</organism>
<evidence type="ECO:0000313" key="2">
    <source>
        <dbReference type="EMBL" id="QFU98524.1"/>
    </source>
</evidence>
<accession>A0A5P9QAS4</accession>
<dbReference type="EMBL" id="CP045529">
    <property type="protein sequence ID" value="QFU98524.1"/>
    <property type="molecule type" value="Genomic_DNA"/>
</dbReference>
<feature type="domain" description="SprT-like" evidence="1">
    <location>
        <begin position="33"/>
        <end position="107"/>
    </location>
</feature>
<dbReference type="InterPro" id="IPR006640">
    <property type="entry name" value="SprT-like_domain"/>
</dbReference>
<dbReference type="Proteomes" id="UP000326702">
    <property type="component" value="Chromosome"/>
</dbReference>